<feature type="compositionally biased region" description="Basic and acidic residues" evidence="1">
    <location>
        <begin position="548"/>
        <end position="561"/>
    </location>
</feature>
<sequence>MVAELGIWSCSGVALGEQLSRQSLCLEVVGSTPWWSYGQSKDFHVVSNPSLTLFVLAWAAHEVMVGAMLPYIIDFSCINRCGGVMGKYAAGELKPPSTTSRGSGKHPQLMPSTPRWAVANGAGVILSVCDEEVACYETATLTAAAVPALLLPPPTTAMDEHLVAGLPPLEPYARLFHRYYAIASPSATQRLLLGLLEAPPSWAPDALDAAVQLVELLRAAEDHASGMRLPRNWMHLHFLRAIGTAMSMRAGIAADAAAALLFRILSQPALLFPPLGQVEGVELQHEPQGGYISSYRKQLPRNWMHLHFLRAIGTAMSMRAGIAADAAAALLFRILSQPALLFPPLGQVEGVELQHEPQGGYISSYRKQIEVPGAEATIEATAQGIASMLCAHGPEVEWRICTIWEAAYGLIPLSSSAVDLPEIIVATPLQPPILSWNLYIPLLKVLEYLPRGSPSEACLMKIFVATVEAILQRTFPPKSSREEIRKARYLFGVGSASKNHAVAELRTMVHSLFLESCASVELASRLLFVALTVCVSHEAQQPNGSKRPSGEDNHPPDEISKDLQVTPENQREMRTRKTKKQGPVAAFDSFVLAAVCALACELQLFPLISGGNNRSDVSKPAMINGSPNELGNSIDSAVCHTHRLLAILEALFSLKPSSVGTSWSYSSNEIVAAAMVAAHISELFRRSKACMHALSVLMRCKWDNEIHSRASSLYNLIDIHSKAVASIVNKAEPLEAHLMQGPVWKDSPMGHDGRKQNKCANSSCTESVQPSSLQRDNLADSRTLPKSEKASHSTAGTGNLTGKGIASFPLDASDLANFLTMDRHIGFNCSAQVLLRSVLVEKQELCFSVVSLLWHKLIAAPETQPSAEGTSAQQGWRQVVDALCNVVSASPTKAATAVVLQEAATVVQEGRDGDDVGRNLQKRQRRYQRCWSGMGDSATATVEDGRGGGGAGLGGREKGWLVKVREEDGWVEADRELQSWIAKDDDQGQKMWRINQRIVKLIVELMRNHDNPESLVILASASDILLRATDGMLVDGEACTLPQLELLEATARAIQPVLEWGESGLAVADCLSNLLKCRVPATIQCLSHPSAHVRALSTSVLRDIWHTGSIKSSTKQVDINHLHDATYQYLDVGTIDWQADIEKCLTWEAHGRLATGMPIHFLDIAAKELGCSISI</sequence>
<evidence type="ECO:0008006" key="4">
    <source>
        <dbReference type="Google" id="ProtNLM"/>
    </source>
</evidence>
<keyword evidence="3" id="KW-1185">Reference proteome</keyword>
<gene>
    <name evidence="2" type="ORF">TEA_029932</name>
</gene>
<feature type="region of interest" description="Disordered" evidence="1">
    <location>
        <begin position="742"/>
        <end position="798"/>
    </location>
</feature>
<dbReference type="PANTHER" id="PTHR36319:SF1">
    <property type="entry name" value="PROTEIN GIGANTEA"/>
    <property type="match status" value="1"/>
</dbReference>
<feature type="compositionally biased region" description="Polar residues" evidence="1">
    <location>
        <begin position="758"/>
        <end position="775"/>
    </location>
</feature>
<proteinExistence type="predicted"/>
<evidence type="ECO:0000313" key="3">
    <source>
        <dbReference type="Proteomes" id="UP000306102"/>
    </source>
</evidence>
<feature type="compositionally biased region" description="Basic and acidic residues" evidence="1">
    <location>
        <begin position="777"/>
        <end position="791"/>
    </location>
</feature>
<dbReference type="GO" id="GO:0048586">
    <property type="term" value="P:regulation of long-day photoperiodism, flowering"/>
    <property type="evidence" value="ECO:0007669"/>
    <property type="project" value="TreeGrafter"/>
</dbReference>
<dbReference type="InterPro" id="IPR026211">
    <property type="entry name" value="GIGANTEA"/>
</dbReference>
<evidence type="ECO:0000313" key="2">
    <source>
        <dbReference type="EMBL" id="THG15973.1"/>
    </source>
</evidence>
<protein>
    <recommendedName>
        <fullName evidence="4">Protein GIGANTEA</fullName>
    </recommendedName>
</protein>
<dbReference type="GO" id="GO:0006950">
    <property type="term" value="P:response to stress"/>
    <property type="evidence" value="ECO:0007669"/>
    <property type="project" value="TreeGrafter"/>
</dbReference>
<name>A0A4S4EHM2_CAMSN</name>
<reference evidence="2 3" key="1">
    <citation type="journal article" date="2018" name="Proc. Natl. Acad. Sci. U.S.A.">
        <title>Draft genome sequence of Camellia sinensis var. sinensis provides insights into the evolution of the tea genome and tea quality.</title>
        <authorList>
            <person name="Wei C."/>
            <person name="Yang H."/>
            <person name="Wang S."/>
            <person name="Zhao J."/>
            <person name="Liu C."/>
            <person name="Gao L."/>
            <person name="Xia E."/>
            <person name="Lu Y."/>
            <person name="Tai Y."/>
            <person name="She G."/>
            <person name="Sun J."/>
            <person name="Cao H."/>
            <person name="Tong W."/>
            <person name="Gao Q."/>
            <person name="Li Y."/>
            <person name="Deng W."/>
            <person name="Jiang X."/>
            <person name="Wang W."/>
            <person name="Chen Q."/>
            <person name="Zhang S."/>
            <person name="Li H."/>
            <person name="Wu J."/>
            <person name="Wang P."/>
            <person name="Li P."/>
            <person name="Shi C."/>
            <person name="Zheng F."/>
            <person name="Jian J."/>
            <person name="Huang B."/>
            <person name="Shan D."/>
            <person name="Shi M."/>
            <person name="Fang C."/>
            <person name="Yue Y."/>
            <person name="Li F."/>
            <person name="Li D."/>
            <person name="Wei S."/>
            <person name="Han B."/>
            <person name="Jiang C."/>
            <person name="Yin Y."/>
            <person name="Xia T."/>
            <person name="Zhang Z."/>
            <person name="Bennetzen J.L."/>
            <person name="Zhao S."/>
            <person name="Wan X."/>
        </authorList>
    </citation>
    <scope>NUCLEOTIDE SEQUENCE [LARGE SCALE GENOMIC DNA]</scope>
    <source>
        <strain evidence="3">cv. Shuchazao</strain>
        <tissue evidence="2">Leaf</tissue>
    </source>
</reference>
<dbReference type="PANTHER" id="PTHR36319">
    <property type="entry name" value="PROTEIN GIGANTEA"/>
    <property type="match status" value="1"/>
</dbReference>
<accession>A0A4S4EHM2</accession>
<organism evidence="2 3">
    <name type="scientific">Camellia sinensis var. sinensis</name>
    <name type="common">China tea</name>
    <dbReference type="NCBI Taxonomy" id="542762"/>
    <lineage>
        <taxon>Eukaryota</taxon>
        <taxon>Viridiplantae</taxon>
        <taxon>Streptophyta</taxon>
        <taxon>Embryophyta</taxon>
        <taxon>Tracheophyta</taxon>
        <taxon>Spermatophyta</taxon>
        <taxon>Magnoliopsida</taxon>
        <taxon>eudicotyledons</taxon>
        <taxon>Gunneridae</taxon>
        <taxon>Pentapetalae</taxon>
        <taxon>asterids</taxon>
        <taxon>Ericales</taxon>
        <taxon>Theaceae</taxon>
        <taxon>Camellia</taxon>
    </lineage>
</organism>
<dbReference type="STRING" id="542762.A0A4S4EHM2"/>
<dbReference type="PRINTS" id="PR02081">
    <property type="entry name" value="GIGANTEA"/>
</dbReference>
<dbReference type="AlphaFoldDB" id="A0A4S4EHM2"/>
<dbReference type="EMBL" id="SDRB02004376">
    <property type="protein sequence ID" value="THG15973.1"/>
    <property type="molecule type" value="Genomic_DNA"/>
</dbReference>
<dbReference type="GO" id="GO:0005634">
    <property type="term" value="C:nucleus"/>
    <property type="evidence" value="ECO:0007669"/>
    <property type="project" value="TreeGrafter"/>
</dbReference>
<evidence type="ECO:0000256" key="1">
    <source>
        <dbReference type="SAM" id="MobiDB-lite"/>
    </source>
</evidence>
<comment type="caution">
    <text evidence="2">The sequence shown here is derived from an EMBL/GenBank/DDBJ whole genome shotgun (WGS) entry which is preliminary data.</text>
</comment>
<dbReference type="GO" id="GO:0042752">
    <property type="term" value="P:regulation of circadian rhythm"/>
    <property type="evidence" value="ECO:0007669"/>
    <property type="project" value="TreeGrafter"/>
</dbReference>
<feature type="region of interest" description="Disordered" evidence="1">
    <location>
        <begin position="540"/>
        <end position="580"/>
    </location>
</feature>
<dbReference type="Proteomes" id="UP000306102">
    <property type="component" value="Unassembled WGS sequence"/>
</dbReference>